<name>A0A9Q6LPM6_PISSA</name>
<gene>
    <name evidence="5" type="primary">ltaE</name>
    <name evidence="5" type="ORF">Psal009_00042</name>
</gene>
<comment type="cofactor">
    <cofactor evidence="1">
        <name>pyridoxal 5'-phosphate</name>
        <dbReference type="ChEBI" id="CHEBI:597326"/>
    </cofactor>
</comment>
<organism evidence="5 6">
    <name type="scientific">Piscirickettsia salmonis</name>
    <dbReference type="NCBI Taxonomy" id="1238"/>
    <lineage>
        <taxon>Bacteria</taxon>
        <taxon>Pseudomonadati</taxon>
        <taxon>Pseudomonadota</taxon>
        <taxon>Gammaproteobacteria</taxon>
        <taxon>Thiotrichales</taxon>
        <taxon>Piscirickettsiaceae</taxon>
        <taxon>Piscirickettsia</taxon>
    </lineage>
</organism>
<dbReference type="SUPFAM" id="SSF53383">
    <property type="entry name" value="PLP-dependent transferases"/>
    <property type="match status" value="1"/>
</dbReference>
<dbReference type="InterPro" id="IPR015421">
    <property type="entry name" value="PyrdxlP-dep_Trfase_major"/>
</dbReference>
<dbReference type="InterPro" id="IPR015424">
    <property type="entry name" value="PyrdxlP-dep_Trfase"/>
</dbReference>
<dbReference type="GO" id="GO:0016829">
    <property type="term" value="F:lyase activity"/>
    <property type="evidence" value="ECO:0007669"/>
    <property type="project" value="UniProtKB-KW"/>
</dbReference>
<dbReference type="InterPro" id="IPR001597">
    <property type="entry name" value="ArAA_b-elim_lyase/Thr_aldolase"/>
</dbReference>
<dbReference type="Gene3D" id="3.90.1150.10">
    <property type="entry name" value="Aspartate Aminotransferase, domain 1"/>
    <property type="match status" value="1"/>
</dbReference>
<dbReference type="Proteomes" id="UP000422232">
    <property type="component" value="Chromosome"/>
</dbReference>
<evidence type="ECO:0000256" key="4">
    <source>
        <dbReference type="ARBA" id="ARBA00022898"/>
    </source>
</evidence>
<comment type="subunit">
    <text evidence="3">Homotetramer.</text>
</comment>
<accession>A0A9Q6LPM6</accession>
<evidence type="ECO:0000313" key="6">
    <source>
        <dbReference type="Proteomes" id="UP000422232"/>
    </source>
</evidence>
<dbReference type="AlphaFoldDB" id="A0A9Q6LPM6"/>
<dbReference type="PANTHER" id="PTHR48097:SF5">
    <property type="entry name" value="LOW SPECIFICITY L-THREONINE ALDOLASE"/>
    <property type="match status" value="1"/>
</dbReference>
<dbReference type="InterPro" id="IPR015422">
    <property type="entry name" value="PyrdxlP-dep_Trfase_small"/>
</dbReference>
<dbReference type="PANTHER" id="PTHR48097">
    <property type="entry name" value="L-THREONINE ALDOLASE-RELATED"/>
    <property type="match status" value="1"/>
</dbReference>
<dbReference type="GO" id="GO:0006520">
    <property type="term" value="P:amino acid metabolic process"/>
    <property type="evidence" value="ECO:0007669"/>
    <property type="project" value="InterPro"/>
</dbReference>
<dbReference type="Pfam" id="PF01212">
    <property type="entry name" value="Beta_elim_lyase"/>
    <property type="match status" value="1"/>
</dbReference>
<sequence>MDDKNIGDKMKAFASDNYAGVAPEIMAALVAANHAHQPSYGEDALTKEAIALIRQQLGDEAEVFFVYNGTAANTLALKALLKSHESVICPNSAHIVNHEVGAVTAMTGAMCLQTKNLDGKITPAWIEEAYQRQKRWGHHATLPRVVSITQATEFGTVYQPGELAAISEMCQRLGLYLHVDGCRIYNAAAALNVSLAEITSKVGVDVLSLGGTKNGLMFGEAVVFLNPLLAENFAYIQKQGLQLQSKMRFIAAQFVAFFKENLWQKYARQANQACQLLAEGLTAQGYGHFDYPVQTNHVFVRLTNEVIARAQEAVPFYIFDEKIKLARLVTSFDTEVADIENFLAAL</sequence>
<comment type="similarity">
    <text evidence="2">Belongs to the threonine aldolase family.</text>
</comment>
<protein>
    <submittedName>
        <fullName evidence="5">Low specificity L-threonine aldolase</fullName>
        <ecNumber evidence="5">4.1.2.48</ecNumber>
    </submittedName>
</protein>
<evidence type="ECO:0000256" key="1">
    <source>
        <dbReference type="ARBA" id="ARBA00001933"/>
    </source>
</evidence>
<dbReference type="EMBL" id="CP038908">
    <property type="protein sequence ID" value="QGO04187.1"/>
    <property type="molecule type" value="Genomic_DNA"/>
</dbReference>
<evidence type="ECO:0000256" key="2">
    <source>
        <dbReference type="ARBA" id="ARBA00006966"/>
    </source>
</evidence>
<evidence type="ECO:0000313" key="5">
    <source>
        <dbReference type="EMBL" id="QGO04187.1"/>
    </source>
</evidence>
<evidence type="ECO:0000256" key="3">
    <source>
        <dbReference type="ARBA" id="ARBA00011881"/>
    </source>
</evidence>
<keyword evidence="4" id="KW-0663">Pyridoxal phosphate</keyword>
<dbReference type="EC" id="4.1.2.48" evidence="5"/>
<proteinExistence type="inferred from homology"/>
<dbReference type="Gene3D" id="3.40.640.10">
    <property type="entry name" value="Type I PLP-dependent aspartate aminotransferase-like (Major domain)"/>
    <property type="match status" value="1"/>
</dbReference>
<keyword evidence="5" id="KW-0456">Lyase</keyword>
<reference evidence="5 6" key="1">
    <citation type="submission" date="2019-04" db="EMBL/GenBank/DDBJ databases">
        <title>Complete genome sequencing of Piscirickettsia salmonis strain Psal-009.</title>
        <authorList>
            <person name="Schober I."/>
            <person name="Bunk B."/>
            <person name="Sproer C."/>
            <person name="Carril G.P."/>
            <person name="Riedel T."/>
            <person name="Flores-Herrera P.A."/>
            <person name="Nourdin-Galindo G."/>
            <person name="Marshall S.H."/>
            <person name="Overmann J."/>
        </authorList>
    </citation>
    <scope>NUCLEOTIDE SEQUENCE [LARGE SCALE GENOMIC DNA]</scope>
    <source>
        <strain evidence="5 6">Psal-009</strain>
    </source>
</reference>
<keyword evidence="6" id="KW-1185">Reference proteome</keyword>